<dbReference type="EMBL" id="CP035631">
    <property type="protein sequence ID" value="WFF40118.1"/>
    <property type="molecule type" value="Genomic_DNA"/>
</dbReference>
<evidence type="ECO:0000256" key="1">
    <source>
        <dbReference type="ARBA" id="ARBA00009437"/>
    </source>
</evidence>
<name>A0ABY8FF15_9GAMM</name>
<dbReference type="PROSITE" id="PS50931">
    <property type="entry name" value="HTH_LYSR"/>
    <property type="match status" value="1"/>
</dbReference>
<dbReference type="Gene3D" id="1.10.10.10">
    <property type="entry name" value="Winged helix-like DNA-binding domain superfamily/Winged helix DNA-binding domain"/>
    <property type="match status" value="1"/>
</dbReference>
<dbReference type="Pfam" id="PF03466">
    <property type="entry name" value="LysR_substrate"/>
    <property type="match status" value="1"/>
</dbReference>
<reference evidence="6 7" key="1">
    <citation type="submission" date="2019-01" db="EMBL/GenBank/DDBJ databases">
        <title>Genome sequence of Salinicola endophyticus REST5.</title>
        <authorList>
            <person name="Nascimento F.X."/>
        </authorList>
    </citation>
    <scope>NUCLEOTIDE SEQUENCE [LARGE SCALE GENOMIC DNA]</scope>
    <source>
        <strain evidence="6 7">REST5</strain>
    </source>
</reference>
<keyword evidence="3" id="KW-0238">DNA-binding</keyword>
<evidence type="ECO:0000256" key="3">
    <source>
        <dbReference type="ARBA" id="ARBA00023125"/>
    </source>
</evidence>
<dbReference type="Pfam" id="PF00126">
    <property type="entry name" value="HTH_1"/>
    <property type="match status" value="1"/>
</dbReference>
<proteinExistence type="inferred from homology"/>
<evidence type="ECO:0000313" key="7">
    <source>
        <dbReference type="Proteomes" id="UP001321526"/>
    </source>
</evidence>
<keyword evidence="4" id="KW-0804">Transcription</keyword>
<accession>A0ABY8FF15</accession>
<dbReference type="SUPFAM" id="SSF53850">
    <property type="entry name" value="Periplasmic binding protein-like II"/>
    <property type="match status" value="1"/>
</dbReference>
<dbReference type="PANTHER" id="PTHR30537">
    <property type="entry name" value="HTH-TYPE TRANSCRIPTIONAL REGULATOR"/>
    <property type="match status" value="1"/>
</dbReference>
<organism evidence="6 7">
    <name type="scientific">Salinicola endophyticus</name>
    <dbReference type="NCBI Taxonomy" id="1949083"/>
    <lineage>
        <taxon>Bacteria</taxon>
        <taxon>Pseudomonadati</taxon>
        <taxon>Pseudomonadota</taxon>
        <taxon>Gammaproteobacteria</taxon>
        <taxon>Oceanospirillales</taxon>
        <taxon>Halomonadaceae</taxon>
        <taxon>Salinicola</taxon>
    </lineage>
</organism>
<evidence type="ECO:0000256" key="2">
    <source>
        <dbReference type="ARBA" id="ARBA00023015"/>
    </source>
</evidence>
<dbReference type="PANTHER" id="PTHR30537:SF5">
    <property type="entry name" value="HTH-TYPE TRANSCRIPTIONAL ACTIVATOR TTDR-RELATED"/>
    <property type="match status" value="1"/>
</dbReference>
<dbReference type="Gene3D" id="3.40.190.290">
    <property type="match status" value="1"/>
</dbReference>
<feature type="domain" description="HTH lysR-type" evidence="5">
    <location>
        <begin position="68"/>
        <end position="125"/>
    </location>
</feature>
<comment type="similarity">
    <text evidence="1">Belongs to the LysR transcriptional regulatory family.</text>
</comment>
<evidence type="ECO:0000256" key="4">
    <source>
        <dbReference type="ARBA" id="ARBA00023163"/>
    </source>
</evidence>
<dbReference type="InterPro" id="IPR000847">
    <property type="entry name" value="LysR_HTH_N"/>
</dbReference>
<sequence>MSVHPSTLRFRWGPDRRYCSCCSASCDDPPVTRCCAVAGPGNGEYLRVAASPRSMRGVRKQFPEFRIMNLNHLRIFVSVAEQGSILAASKALGVPKSTVARQLAQFESELAQPLVLRNTRHLRLTPDGRRLHERAHHLIAALEELSHELDGRDDTLSGKVTVAIPSEFAVRWLNDCVAEFVAAHPGIHLDCITSMAPLDPVKREVDVSISYHRGRLADSAMVVRSLVTMESVVVAAPRVIAEHGRPSSVRELSVLPCLSTLTALEANPWHFIDDSGRPISLKVPARYRVDSSTLLIAGARAGIGFAIIPRHFCQAWIDAGELVPLDLDLAPAPLEVIAIHPDRHGITARARAFVDLIQSRLRHETGLI</sequence>
<dbReference type="InterPro" id="IPR036388">
    <property type="entry name" value="WH-like_DNA-bd_sf"/>
</dbReference>
<keyword evidence="2" id="KW-0805">Transcription regulation</keyword>
<dbReference type="CDD" id="cd08422">
    <property type="entry name" value="PBP2_CrgA_like"/>
    <property type="match status" value="1"/>
</dbReference>
<dbReference type="InterPro" id="IPR036390">
    <property type="entry name" value="WH_DNA-bd_sf"/>
</dbReference>
<dbReference type="Proteomes" id="UP001321526">
    <property type="component" value="Chromosome"/>
</dbReference>
<evidence type="ECO:0000259" key="5">
    <source>
        <dbReference type="PROSITE" id="PS50931"/>
    </source>
</evidence>
<evidence type="ECO:0000313" key="6">
    <source>
        <dbReference type="EMBL" id="WFF40118.1"/>
    </source>
</evidence>
<protein>
    <submittedName>
        <fullName evidence="6">LysR family transcriptional regulator</fullName>
    </submittedName>
</protein>
<keyword evidence="7" id="KW-1185">Reference proteome</keyword>
<dbReference type="InterPro" id="IPR058163">
    <property type="entry name" value="LysR-type_TF_proteobact-type"/>
</dbReference>
<gene>
    <name evidence="6" type="ORF">EVC62_00660</name>
</gene>
<dbReference type="InterPro" id="IPR005119">
    <property type="entry name" value="LysR_subst-bd"/>
</dbReference>
<dbReference type="SUPFAM" id="SSF46785">
    <property type="entry name" value="Winged helix' DNA-binding domain"/>
    <property type="match status" value="1"/>
</dbReference>